<dbReference type="EMBL" id="JARQWQ010000009">
    <property type="protein sequence ID" value="KAK2569553.1"/>
    <property type="molecule type" value="Genomic_DNA"/>
</dbReference>
<name>A0AAD9VCJ8_ACRCE</name>
<reference evidence="1" key="2">
    <citation type="journal article" date="2023" name="Science">
        <title>Genomic signatures of disease resistance in endangered staghorn corals.</title>
        <authorList>
            <person name="Vollmer S.V."/>
            <person name="Selwyn J.D."/>
            <person name="Despard B.A."/>
            <person name="Roesel C.L."/>
        </authorList>
    </citation>
    <scope>NUCLEOTIDE SEQUENCE</scope>
    <source>
        <strain evidence="1">K2</strain>
    </source>
</reference>
<accession>A0AAD9VCJ8</accession>
<evidence type="ECO:0000313" key="1">
    <source>
        <dbReference type="EMBL" id="KAK2569553.1"/>
    </source>
</evidence>
<gene>
    <name evidence="1" type="ORF">P5673_005378</name>
</gene>
<keyword evidence="2" id="KW-1185">Reference proteome</keyword>
<organism evidence="1 2">
    <name type="scientific">Acropora cervicornis</name>
    <name type="common">Staghorn coral</name>
    <dbReference type="NCBI Taxonomy" id="6130"/>
    <lineage>
        <taxon>Eukaryota</taxon>
        <taxon>Metazoa</taxon>
        <taxon>Cnidaria</taxon>
        <taxon>Anthozoa</taxon>
        <taxon>Hexacorallia</taxon>
        <taxon>Scleractinia</taxon>
        <taxon>Astrocoeniina</taxon>
        <taxon>Acroporidae</taxon>
        <taxon>Acropora</taxon>
    </lineage>
</organism>
<proteinExistence type="predicted"/>
<dbReference type="AlphaFoldDB" id="A0AAD9VCJ8"/>
<dbReference type="Proteomes" id="UP001249851">
    <property type="component" value="Unassembled WGS sequence"/>
</dbReference>
<sequence>MKQDYNSIMSSAMRRLGHEISKLGLRMRNRSPSGSESDVCGSTDEMTTVEYCSAEQQGHALLQDDSCENYSASAYFDATSYQTKQRRHSRNELDEDVVCSERKSSIKAALKPVLSRKSRSDLARYPRLNPNFNLTHETLKRNGSKNSIKENDIEGIVTANNGRSKTMDEIPSVGYHETVAHADTKTKEGRRKRGMKRSKSFSGLLGWRKRKDSSENDAKWTTEFPRKVLRRTSSLSKVPSKSVAAEKSISATLPTQATTISDINEMQRNTPSKFSAEIFFTSQSSNNDSRISSGVDLKQSEIRFSYMALKGFRYDEGMIETDLCSTEL</sequence>
<reference evidence="1" key="1">
    <citation type="journal article" date="2023" name="G3 (Bethesda)">
        <title>Whole genome assembly and annotation of the endangered Caribbean coral Acropora cervicornis.</title>
        <authorList>
            <person name="Selwyn J.D."/>
            <person name="Vollmer S.V."/>
        </authorList>
    </citation>
    <scope>NUCLEOTIDE SEQUENCE</scope>
    <source>
        <strain evidence="1">K2</strain>
    </source>
</reference>
<comment type="caution">
    <text evidence="1">The sequence shown here is derived from an EMBL/GenBank/DDBJ whole genome shotgun (WGS) entry which is preliminary data.</text>
</comment>
<protein>
    <submittedName>
        <fullName evidence="1">Uncharacterized protein</fullName>
    </submittedName>
</protein>
<evidence type="ECO:0000313" key="2">
    <source>
        <dbReference type="Proteomes" id="UP001249851"/>
    </source>
</evidence>